<dbReference type="AlphaFoldDB" id="A0ABD3AQ67"/>
<dbReference type="Proteomes" id="UP001630127">
    <property type="component" value="Unassembled WGS sequence"/>
</dbReference>
<comment type="caution">
    <text evidence="1">The sequence shown here is derived from an EMBL/GenBank/DDBJ whole genome shotgun (WGS) entry which is preliminary data.</text>
</comment>
<feature type="non-terminal residue" evidence="1">
    <location>
        <position position="1"/>
    </location>
</feature>
<name>A0ABD3AQ67_9GENT</name>
<sequence length="71" mass="8059">QQQPKFLLHFSPKTFLGFQVGITWKVPRHLPQAIAFCDHCAVFALIAAAAEISSPFFSQNFSWISSRNHLE</sequence>
<accession>A0ABD3AQ67</accession>
<evidence type="ECO:0000313" key="1">
    <source>
        <dbReference type="EMBL" id="KAL3533341.1"/>
    </source>
</evidence>
<evidence type="ECO:0000313" key="2">
    <source>
        <dbReference type="Proteomes" id="UP001630127"/>
    </source>
</evidence>
<protein>
    <submittedName>
        <fullName evidence="1">Uncharacterized protein</fullName>
    </submittedName>
</protein>
<keyword evidence="2" id="KW-1185">Reference proteome</keyword>
<reference evidence="1 2" key="1">
    <citation type="submission" date="2024-11" db="EMBL/GenBank/DDBJ databases">
        <title>A near-complete genome assembly of Cinchona calisaya.</title>
        <authorList>
            <person name="Lian D.C."/>
            <person name="Zhao X.W."/>
            <person name="Wei L."/>
        </authorList>
    </citation>
    <scope>NUCLEOTIDE SEQUENCE [LARGE SCALE GENOMIC DNA]</scope>
    <source>
        <tissue evidence="1">Nenye</tissue>
    </source>
</reference>
<feature type="non-terminal residue" evidence="1">
    <location>
        <position position="71"/>
    </location>
</feature>
<proteinExistence type="predicted"/>
<gene>
    <name evidence="1" type="ORF">ACH5RR_006862</name>
</gene>
<organism evidence="1 2">
    <name type="scientific">Cinchona calisaya</name>
    <dbReference type="NCBI Taxonomy" id="153742"/>
    <lineage>
        <taxon>Eukaryota</taxon>
        <taxon>Viridiplantae</taxon>
        <taxon>Streptophyta</taxon>
        <taxon>Embryophyta</taxon>
        <taxon>Tracheophyta</taxon>
        <taxon>Spermatophyta</taxon>
        <taxon>Magnoliopsida</taxon>
        <taxon>eudicotyledons</taxon>
        <taxon>Gunneridae</taxon>
        <taxon>Pentapetalae</taxon>
        <taxon>asterids</taxon>
        <taxon>lamiids</taxon>
        <taxon>Gentianales</taxon>
        <taxon>Rubiaceae</taxon>
        <taxon>Cinchonoideae</taxon>
        <taxon>Cinchoneae</taxon>
        <taxon>Cinchona</taxon>
    </lineage>
</organism>
<dbReference type="EMBL" id="JBJUIK010000003">
    <property type="protein sequence ID" value="KAL3533341.1"/>
    <property type="molecule type" value="Genomic_DNA"/>
</dbReference>